<evidence type="ECO:0000313" key="2">
    <source>
        <dbReference type="Proteomes" id="UP000724584"/>
    </source>
</evidence>
<comment type="caution">
    <text evidence="1">The sequence shown here is derived from an EMBL/GenBank/DDBJ whole genome shotgun (WGS) entry which is preliminary data.</text>
</comment>
<name>A0ACB7NZN8_9PEZI</name>
<accession>A0ACB7NZN8</accession>
<dbReference type="EMBL" id="JAGIZQ010000006">
    <property type="protein sequence ID" value="KAH6623077.1"/>
    <property type="molecule type" value="Genomic_DNA"/>
</dbReference>
<organism evidence="1 2">
    <name type="scientific">Chaetomium tenue</name>
    <dbReference type="NCBI Taxonomy" id="1854479"/>
    <lineage>
        <taxon>Eukaryota</taxon>
        <taxon>Fungi</taxon>
        <taxon>Dikarya</taxon>
        <taxon>Ascomycota</taxon>
        <taxon>Pezizomycotina</taxon>
        <taxon>Sordariomycetes</taxon>
        <taxon>Sordariomycetidae</taxon>
        <taxon>Sordariales</taxon>
        <taxon>Chaetomiaceae</taxon>
        <taxon>Chaetomium</taxon>
    </lineage>
</organism>
<evidence type="ECO:0000313" key="1">
    <source>
        <dbReference type="EMBL" id="KAH6623077.1"/>
    </source>
</evidence>
<protein>
    <submittedName>
        <fullName evidence="1">Uncharacterized protein</fullName>
    </submittedName>
</protein>
<reference evidence="1 2" key="1">
    <citation type="journal article" date="2021" name="Nat. Commun.">
        <title>Genetic determinants of endophytism in the Arabidopsis root mycobiome.</title>
        <authorList>
            <person name="Mesny F."/>
            <person name="Miyauchi S."/>
            <person name="Thiergart T."/>
            <person name="Pickel B."/>
            <person name="Atanasova L."/>
            <person name="Karlsson M."/>
            <person name="Huettel B."/>
            <person name="Barry K.W."/>
            <person name="Haridas S."/>
            <person name="Chen C."/>
            <person name="Bauer D."/>
            <person name="Andreopoulos W."/>
            <person name="Pangilinan J."/>
            <person name="LaButti K."/>
            <person name="Riley R."/>
            <person name="Lipzen A."/>
            <person name="Clum A."/>
            <person name="Drula E."/>
            <person name="Henrissat B."/>
            <person name="Kohler A."/>
            <person name="Grigoriev I.V."/>
            <person name="Martin F.M."/>
            <person name="Hacquard S."/>
        </authorList>
    </citation>
    <scope>NUCLEOTIDE SEQUENCE [LARGE SCALE GENOMIC DNA]</scope>
    <source>
        <strain evidence="1 2">MPI-SDFR-AT-0079</strain>
    </source>
</reference>
<gene>
    <name evidence="1" type="ORF">F5144DRAFT_657198</name>
</gene>
<proteinExistence type="predicted"/>
<sequence>MAGTLKKGPWSQDEDARLERLVEEHGLSWVTVSQAMGTRSADQLNHQPWQDHENAKLLRALATHGSSWKEIQEKHFPTRSANNVKNQYTILMRRGVTLSEDVPPCCPGRSERPGASSSRALSPDTIPAPDAPSSKPPSPRLIQPQSDKTSTWDSMSDNSYHASRNSVMEVDAICPAFSEERDHIYPFLSPMPSANDGFNTDFNNLFSFQNFSDQSTVQSSDCPDMCTPVSAACSGSGVGVMGDNDSVGRCCASNDVPAGSTLSWPLDHLPVSEMDMDMGGTGMGKAGNGAVLSAATRPLTAVDSSCSKASMQAAARLSASGSGDASPRSRMTIVVDEAKPETLVEVMKVLMESQARVEFWRQ</sequence>
<keyword evidence="2" id="KW-1185">Reference proteome</keyword>
<dbReference type="Proteomes" id="UP000724584">
    <property type="component" value="Unassembled WGS sequence"/>
</dbReference>